<evidence type="ECO:0000256" key="1">
    <source>
        <dbReference type="ARBA" id="ARBA00022670"/>
    </source>
</evidence>
<evidence type="ECO:0000313" key="12">
    <source>
        <dbReference type="Proteomes" id="UP001516400"/>
    </source>
</evidence>
<dbReference type="InterPro" id="IPR001254">
    <property type="entry name" value="Trypsin_dom"/>
</dbReference>
<dbReference type="Pfam" id="PF00089">
    <property type="entry name" value="Trypsin"/>
    <property type="match status" value="1"/>
</dbReference>
<dbReference type="InterPro" id="IPR033116">
    <property type="entry name" value="TRYPSIN_SER"/>
</dbReference>
<dbReference type="InterPro" id="IPR043504">
    <property type="entry name" value="Peptidase_S1_PA_chymotrypsin"/>
</dbReference>
<proteinExistence type="inferred from homology"/>
<evidence type="ECO:0000256" key="7">
    <source>
        <dbReference type="RuleBase" id="RU363034"/>
    </source>
</evidence>
<evidence type="ECO:0000256" key="2">
    <source>
        <dbReference type="ARBA" id="ARBA00022729"/>
    </source>
</evidence>
<dbReference type="Pfam" id="PF12032">
    <property type="entry name" value="CLIP"/>
    <property type="match status" value="1"/>
</dbReference>
<keyword evidence="5" id="KW-1015">Disulfide bond</keyword>
<dbReference type="EMBL" id="JABFTP020000103">
    <property type="protein sequence ID" value="KAL3276739.1"/>
    <property type="molecule type" value="Genomic_DNA"/>
</dbReference>
<dbReference type="InterPro" id="IPR009003">
    <property type="entry name" value="Peptidase_S1_PA"/>
</dbReference>
<dbReference type="InterPro" id="IPR018114">
    <property type="entry name" value="TRYPSIN_HIS"/>
</dbReference>
<feature type="domain" description="Peptidase S1" evidence="9">
    <location>
        <begin position="97"/>
        <end position="326"/>
    </location>
</feature>
<reference evidence="11 12" key="1">
    <citation type="journal article" date="2021" name="BMC Biol.">
        <title>Horizontally acquired antibacterial genes associated with adaptive radiation of ladybird beetles.</title>
        <authorList>
            <person name="Li H.S."/>
            <person name="Tang X.F."/>
            <person name="Huang Y.H."/>
            <person name="Xu Z.Y."/>
            <person name="Chen M.L."/>
            <person name="Du X.Y."/>
            <person name="Qiu B.Y."/>
            <person name="Chen P.T."/>
            <person name="Zhang W."/>
            <person name="Slipinski A."/>
            <person name="Escalona H.E."/>
            <person name="Waterhouse R.M."/>
            <person name="Zwick A."/>
            <person name="Pang H."/>
        </authorList>
    </citation>
    <scope>NUCLEOTIDE SEQUENCE [LARGE SCALE GENOMIC DNA]</scope>
    <source>
        <strain evidence="11">SYSU2018</strain>
    </source>
</reference>
<keyword evidence="3 7" id="KW-0378">Hydrolase</keyword>
<gene>
    <name evidence="11" type="ORF">HHI36_012109</name>
</gene>
<dbReference type="SMART" id="SM00680">
    <property type="entry name" value="CLIP"/>
    <property type="match status" value="1"/>
</dbReference>
<dbReference type="SMART" id="SM00020">
    <property type="entry name" value="Tryp_SPc"/>
    <property type="match status" value="1"/>
</dbReference>
<protein>
    <recommendedName>
        <fullName evidence="8">CLIP domain-containing serine protease</fullName>
        <ecNumber evidence="7">3.4.21.-</ecNumber>
    </recommendedName>
</protein>
<dbReference type="EC" id="3.4.21.-" evidence="7"/>
<evidence type="ECO:0000256" key="5">
    <source>
        <dbReference type="ARBA" id="ARBA00023157"/>
    </source>
</evidence>
<keyword evidence="1 7" id="KW-0645">Protease</keyword>
<accession>A0ABD2NE93</accession>
<dbReference type="CDD" id="cd00190">
    <property type="entry name" value="Tryp_SPc"/>
    <property type="match status" value="1"/>
</dbReference>
<dbReference type="InterPro" id="IPR022700">
    <property type="entry name" value="CLIP"/>
</dbReference>
<dbReference type="AlphaFoldDB" id="A0ABD2NE93"/>
<dbReference type="PANTHER" id="PTHR24252">
    <property type="entry name" value="ACROSIN-RELATED"/>
    <property type="match status" value="1"/>
</dbReference>
<dbReference type="GO" id="GO:0006508">
    <property type="term" value="P:proteolysis"/>
    <property type="evidence" value="ECO:0007669"/>
    <property type="project" value="UniProtKB-KW"/>
</dbReference>
<dbReference type="PRINTS" id="PR00722">
    <property type="entry name" value="CHYMOTRYPSIN"/>
</dbReference>
<sequence length="332" mass="37913">MNQAILIIFLFFIIVKSDKGINQACVTPHGQIAKCVELSSCKHLYARYKAKPNSIAVQKYLRKSLCGWRRGMPLVCCGPKVDVYEECGNTDQYNFRITGGTVVKQHFPWMAALQYKEGEGKEFKCAGFLINPHFVLTAAHCVKQRFIHSVHLGVSNLTNYEQHGSHKELKILNITYGRDHRQYIDDIALIRIEPIKYSDTIRWICLPDKNMETPDWFTISGWGENNRMVKIFTVALQNRVKVTKYDDCHLAMNREIPMNRIICAGGEFNIDSCKGDSGGALMNKTKNEGWTAYGIISFGSNDCTKGYPAVHTKIQYYLDWIDDTMMEMLSQP</sequence>
<evidence type="ECO:0000256" key="3">
    <source>
        <dbReference type="ARBA" id="ARBA00022801"/>
    </source>
</evidence>
<dbReference type="Gene3D" id="2.40.10.10">
    <property type="entry name" value="Trypsin-like serine proteases"/>
    <property type="match status" value="2"/>
</dbReference>
<organism evidence="11 12">
    <name type="scientific">Cryptolaemus montrouzieri</name>
    <dbReference type="NCBI Taxonomy" id="559131"/>
    <lineage>
        <taxon>Eukaryota</taxon>
        <taxon>Metazoa</taxon>
        <taxon>Ecdysozoa</taxon>
        <taxon>Arthropoda</taxon>
        <taxon>Hexapoda</taxon>
        <taxon>Insecta</taxon>
        <taxon>Pterygota</taxon>
        <taxon>Neoptera</taxon>
        <taxon>Endopterygota</taxon>
        <taxon>Coleoptera</taxon>
        <taxon>Polyphaga</taxon>
        <taxon>Cucujiformia</taxon>
        <taxon>Coccinelloidea</taxon>
        <taxon>Coccinellidae</taxon>
        <taxon>Scymninae</taxon>
        <taxon>Scymnini</taxon>
        <taxon>Cryptolaemus</taxon>
    </lineage>
</organism>
<keyword evidence="12" id="KW-1185">Reference proteome</keyword>
<comment type="caution">
    <text evidence="11">The sequence shown here is derived from an EMBL/GenBank/DDBJ whole genome shotgun (WGS) entry which is preliminary data.</text>
</comment>
<dbReference type="Proteomes" id="UP001516400">
    <property type="component" value="Unassembled WGS sequence"/>
</dbReference>
<keyword evidence="8" id="KW-0964">Secreted</keyword>
<name>A0ABD2NE93_9CUCU</name>
<keyword evidence="2 8" id="KW-0732">Signal</keyword>
<dbReference type="SUPFAM" id="SSF50494">
    <property type="entry name" value="Trypsin-like serine proteases"/>
    <property type="match status" value="1"/>
</dbReference>
<dbReference type="PANTHER" id="PTHR24252:SF7">
    <property type="entry name" value="HYALIN"/>
    <property type="match status" value="1"/>
</dbReference>
<dbReference type="PROSITE" id="PS51888">
    <property type="entry name" value="CLIP"/>
    <property type="match status" value="1"/>
</dbReference>
<dbReference type="Gene3D" id="3.30.1640.30">
    <property type="match status" value="1"/>
</dbReference>
<dbReference type="GO" id="GO:0004252">
    <property type="term" value="F:serine-type endopeptidase activity"/>
    <property type="evidence" value="ECO:0007669"/>
    <property type="project" value="UniProtKB-UniRule"/>
</dbReference>
<comment type="subcellular location">
    <subcellularLocation>
        <location evidence="8">Secreted</location>
    </subcellularLocation>
</comment>
<evidence type="ECO:0000256" key="8">
    <source>
        <dbReference type="RuleBase" id="RU366078"/>
    </source>
</evidence>
<feature type="domain" description="Clip" evidence="10">
    <location>
        <begin position="24"/>
        <end position="77"/>
    </location>
</feature>
<evidence type="ECO:0000313" key="11">
    <source>
        <dbReference type="EMBL" id="KAL3276739.1"/>
    </source>
</evidence>
<comment type="similarity">
    <text evidence="6 8">Belongs to the peptidase S1 family. CLIP subfamily.</text>
</comment>
<dbReference type="InterPro" id="IPR038565">
    <property type="entry name" value="CLIP_sf"/>
</dbReference>
<feature type="chain" id="PRO_5044531019" description="CLIP domain-containing serine protease" evidence="8">
    <location>
        <begin position="21"/>
        <end position="332"/>
    </location>
</feature>
<comment type="domain">
    <text evidence="8">The clip domain consists of 35-55 residues which are 'knitted' together usually by 3 conserved disulfide bonds forming a clip-like compact structure.</text>
</comment>
<dbReference type="PROSITE" id="PS50240">
    <property type="entry name" value="TRYPSIN_DOM"/>
    <property type="match status" value="1"/>
</dbReference>
<evidence type="ECO:0000256" key="4">
    <source>
        <dbReference type="ARBA" id="ARBA00022825"/>
    </source>
</evidence>
<feature type="signal peptide" evidence="8">
    <location>
        <begin position="1"/>
        <end position="20"/>
    </location>
</feature>
<evidence type="ECO:0000259" key="10">
    <source>
        <dbReference type="PROSITE" id="PS51888"/>
    </source>
</evidence>
<dbReference type="GO" id="GO:0005576">
    <property type="term" value="C:extracellular region"/>
    <property type="evidence" value="ECO:0007669"/>
    <property type="project" value="UniProtKB-SubCell"/>
</dbReference>
<dbReference type="InterPro" id="IPR001314">
    <property type="entry name" value="Peptidase_S1A"/>
</dbReference>
<evidence type="ECO:0000259" key="9">
    <source>
        <dbReference type="PROSITE" id="PS50240"/>
    </source>
</evidence>
<keyword evidence="4 7" id="KW-0720">Serine protease</keyword>
<dbReference type="PROSITE" id="PS00134">
    <property type="entry name" value="TRYPSIN_HIS"/>
    <property type="match status" value="1"/>
</dbReference>
<evidence type="ECO:0000256" key="6">
    <source>
        <dbReference type="ARBA" id="ARBA00024195"/>
    </source>
</evidence>
<dbReference type="PROSITE" id="PS00135">
    <property type="entry name" value="TRYPSIN_SER"/>
    <property type="match status" value="1"/>
</dbReference>